<reference evidence="2 3" key="1">
    <citation type="submission" date="2019-07" db="EMBL/GenBank/DDBJ databases">
        <title>Pseudomonas mangiferae sp. nov., isolated from bark of mango tree in Thailand.</title>
        <authorList>
            <person name="Srisuk N."/>
            <person name="Anurat P."/>
        </authorList>
    </citation>
    <scope>NUCLEOTIDE SEQUENCE [LARGE SCALE GENOMIC DNA]</scope>
    <source>
        <strain evidence="2 3">DMKU_BBB3-04</strain>
    </source>
</reference>
<dbReference type="InterPro" id="IPR017853">
    <property type="entry name" value="GH"/>
</dbReference>
<dbReference type="OrthoDB" id="9761577at2"/>
<dbReference type="RefSeq" id="WP_143489654.1">
    <property type="nucleotide sequence ID" value="NZ_VJOY01000014.1"/>
</dbReference>
<dbReference type="GO" id="GO:0005992">
    <property type="term" value="P:trehalose biosynthetic process"/>
    <property type="evidence" value="ECO:0007669"/>
    <property type="project" value="TreeGrafter"/>
</dbReference>
<dbReference type="AlphaFoldDB" id="A0A553GVK5"/>
<dbReference type="EC" id="5.4.99.15" evidence="2"/>
<dbReference type="EMBL" id="VJOY01000014">
    <property type="protein sequence ID" value="TRX73542.1"/>
    <property type="molecule type" value="Genomic_DNA"/>
</dbReference>
<evidence type="ECO:0000313" key="2">
    <source>
        <dbReference type="EMBL" id="TRX73542.1"/>
    </source>
</evidence>
<dbReference type="Gene3D" id="3.30.1590.10">
    <property type="entry name" value="Maltooligosyl trehalose synthase, domain 2"/>
    <property type="match status" value="1"/>
</dbReference>
<dbReference type="InterPro" id="IPR006047">
    <property type="entry name" value="GH13_cat_dom"/>
</dbReference>
<sequence length="938" mass="104510">MSRYPRATVRLQFHRDFTLDDALPLLDYFASLGISHVYASPLLTARPGSMHGYDVVDPTRINPELGGEEALRRLVAGLRQRGMGLILDIVSNHMAVGGDQNPWWLDVLEWGIRSPYAKFFDIQWHSPDPLLRGQLLVPFLGKDYGEALQSGDVALHYDPDQGALYAQQYEHRFPLTPPSYGGILAECDHPALTALATRFAALDTAEQAWQQARGLREELKRCCAEPAAHEALTRRLGDYDGRQPEGFQRLHRLLEDQHYRLASWRTAADDINWRRFFDINELGGLRVERSEVFEATHAKIFQLVEDGLVDGLRIDHVDGLADPRGYCRKLRRRVNGLLARRPAGAALDYLPIYVEKILGEGEQLRDDWGVDGTTGYEFMNEVSLLQHDPRGEAPLATLWNTFTGRPADFMEEVREARQLVLSGSLAGDFEAVAQALLQVARQDVMTRDLTLGAIRRALMALIVHFPVYRTYAGASGRAPADEPFFQQALEGAHGSLAEIDWPLLDRLRDWLGGQPLRSVPPGRARKVRRLAQSRFQQLTSPAAAKAVEDTACYRSAVLLSRNDVGFDPQQFSAPAEAFHRQARQRAQRFPGNLLTTATHDHKRGEDTRARLAALSERAAWFNEKVQYWYRLAADLRHSLPDGLAPSPGDELMLYQTLLASWPLYLTADVSDGVHAYAERLWRWQEKAIREAKLRSTWSAPSDAYEQACRSYLFGLLEDPAHVALRQDIAEAAMALAVPGALNGLVQALLRMTTPGVPDLYQGCEFWDFSLVDPDNRQPVDYPARADARRQGAEPSALLAHWQDGRIKQVLVERVLGLRNSEPALGETGDYQPLDVTGEQAERVLAFARQAEGRWVVVIAPRLVAGLLEGQAIPQVPASRWGDTRVVLPAALKGKNLTGIFSPGAITNEQGTLALADVLADFPVGVLTSASYSPKEQAQ</sequence>
<dbReference type="Pfam" id="PF00128">
    <property type="entry name" value="Alpha-amylase"/>
    <property type="match status" value="1"/>
</dbReference>
<dbReference type="PANTHER" id="PTHR10357">
    <property type="entry name" value="ALPHA-AMYLASE FAMILY MEMBER"/>
    <property type="match status" value="1"/>
</dbReference>
<feature type="domain" description="Glycosyl hydrolase family 13 catalytic" evidence="1">
    <location>
        <begin position="6"/>
        <end position="508"/>
    </location>
</feature>
<dbReference type="GO" id="GO:0047470">
    <property type="term" value="F:(1,4)-alpha-D-glucan 1-alpha-D-glucosylmutase activity"/>
    <property type="evidence" value="ECO:0007669"/>
    <property type="project" value="UniProtKB-EC"/>
</dbReference>
<dbReference type="NCBIfam" id="TIGR02401">
    <property type="entry name" value="trehalose_TreY"/>
    <property type="match status" value="1"/>
</dbReference>
<protein>
    <submittedName>
        <fullName evidence="2">Malto-oligosyltrehalose synthase</fullName>
        <ecNumber evidence="2">5.4.99.15</ecNumber>
    </submittedName>
</protein>
<dbReference type="CDD" id="cd11336">
    <property type="entry name" value="AmyAc_MTSase"/>
    <property type="match status" value="1"/>
</dbReference>
<proteinExistence type="predicted"/>
<dbReference type="PANTHER" id="PTHR10357:SF216">
    <property type="entry name" value="MALTOOLIGOSYL TREHALOSE SYNTHASE-RELATED"/>
    <property type="match status" value="1"/>
</dbReference>
<keyword evidence="2" id="KW-0413">Isomerase</keyword>
<comment type="caution">
    <text evidence="2">The sequence shown here is derived from an EMBL/GenBank/DDBJ whole genome shotgun (WGS) entry which is preliminary data.</text>
</comment>
<evidence type="ECO:0000259" key="1">
    <source>
        <dbReference type="SMART" id="SM00642"/>
    </source>
</evidence>
<dbReference type="FunFam" id="3.20.20.80:FF:000341">
    <property type="entry name" value="Maltooligosyl trehalose synthase"/>
    <property type="match status" value="1"/>
</dbReference>
<gene>
    <name evidence="2" type="ORF">FM069_17445</name>
</gene>
<dbReference type="Proteomes" id="UP000315235">
    <property type="component" value="Unassembled WGS sequence"/>
</dbReference>
<accession>A0A553GVK5</accession>
<name>A0A553GVK5_9PSED</name>
<dbReference type="NCBIfam" id="NF011086">
    <property type="entry name" value="PRK14511.1-3"/>
    <property type="match status" value="1"/>
</dbReference>
<organism evidence="2 3">
    <name type="scientific">Pseudomonas mangiferae</name>
    <dbReference type="NCBI Taxonomy" id="2593654"/>
    <lineage>
        <taxon>Bacteria</taxon>
        <taxon>Pseudomonadati</taxon>
        <taxon>Pseudomonadota</taxon>
        <taxon>Gammaproteobacteria</taxon>
        <taxon>Pseudomonadales</taxon>
        <taxon>Pseudomonadaceae</taxon>
        <taxon>Pseudomonas</taxon>
    </lineage>
</organism>
<keyword evidence="3" id="KW-1185">Reference proteome</keyword>
<dbReference type="Gene3D" id="3.20.20.80">
    <property type="entry name" value="Glycosidases"/>
    <property type="match status" value="2"/>
</dbReference>
<dbReference type="SMART" id="SM00642">
    <property type="entry name" value="Aamy"/>
    <property type="match status" value="1"/>
</dbReference>
<dbReference type="InterPro" id="IPR012767">
    <property type="entry name" value="Trehalose_TreY"/>
</dbReference>
<dbReference type="GO" id="GO:0030980">
    <property type="term" value="P:alpha-glucan catabolic process"/>
    <property type="evidence" value="ECO:0007669"/>
    <property type="project" value="TreeGrafter"/>
</dbReference>
<dbReference type="SUPFAM" id="SSF51445">
    <property type="entry name" value="(Trans)glycosidases"/>
    <property type="match status" value="1"/>
</dbReference>
<evidence type="ECO:0000313" key="3">
    <source>
        <dbReference type="Proteomes" id="UP000315235"/>
    </source>
</evidence>